<name>A0A9X1NCM5_9ACTN</name>
<sequence>MATGTLAGLGQHLPGLRAPLQTLTRLRWLLCLIGAVQGAAPVFNGIQPPDLVRFAGAGRAILQGRLAEVYADPWMQAGPFELLASWILFPFGYQHQSDYLKAGMHGQLWLRAAIGAALTAGAVLLVRHLRRVHGENPSPEMELAAAVTAVLTAVPYAFLVGGHPAQYGIALMWVLGASLAVRGRSVAAGLVIGLSAGWEPWGVLAAGLLLVERRPSRLLAGCAAFTTGALACYLPFVATGHFEMFSLEWLILPHTPIGTLFSDLTAFGWPLRLLQGLAAGSAGMLAALVLGKRRDLIWIGPLAVLLTRLLLDPLMLPYYWYPMLIAVVIGVGLLHSWCSMPRTALVLALTGLAIVRFRAPDISAVAVLVAACVLLSALVLRLRREEPLSP</sequence>
<accession>A0A9X1NCM5</accession>
<feature type="transmembrane region" description="Helical" evidence="1">
    <location>
        <begin position="141"/>
        <end position="165"/>
    </location>
</feature>
<organism evidence="2 3">
    <name type="scientific">Kineosporia babensis</name>
    <dbReference type="NCBI Taxonomy" id="499548"/>
    <lineage>
        <taxon>Bacteria</taxon>
        <taxon>Bacillati</taxon>
        <taxon>Actinomycetota</taxon>
        <taxon>Actinomycetes</taxon>
        <taxon>Kineosporiales</taxon>
        <taxon>Kineosporiaceae</taxon>
        <taxon>Kineosporia</taxon>
    </lineage>
</organism>
<protein>
    <submittedName>
        <fullName evidence="2">Uncharacterized protein</fullName>
    </submittedName>
</protein>
<proteinExistence type="predicted"/>
<feature type="transmembrane region" description="Helical" evidence="1">
    <location>
        <begin position="343"/>
        <end position="359"/>
    </location>
</feature>
<feature type="transmembrane region" description="Helical" evidence="1">
    <location>
        <begin position="365"/>
        <end position="382"/>
    </location>
</feature>
<reference evidence="2" key="1">
    <citation type="submission" date="2021-11" db="EMBL/GenBank/DDBJ databases">
        <title>Streptomyces corallinus and Kineosporia corallina sp. nov., two new coral-derived marine actinobacteria.</title>
        <authorList>
            <person name="Buangrab K."/>
            <person name="Sutthacheep M."/>
            <person name="Yeemin T."/>
            <person name="Harunari E."/>
            <person name="Igarashi Y."/>
            <person name="Sripreechasak P."/>
            <person name="Kanchanasin P."/>
            <person name="Tanasupawat S."/>
            <person name="Phongsopitanun W."/>
        </authorList>
    </citation>
    <scope>NUCLEOTIDE SEQUENCE</scope>
    <source>
        <strain evidence="2">JCM 31032</strain>
    </source>
</reference>
<dbReference type="AlphaFoldDB" id="A0A9X1NCM5"/>
<gene>
    <name evidence="2" type="ORF">LR394_16540</name>
</gene>
<feature type="transmembrane region" description="Helical" evidence="1">
    <location>
        <begin position="296"/>
        <end position="311"/>
    </location>
</feature>
<feature type="transmembrane region" description="Helical" evidence="1">
    <location>
        <begin position="269"/>
        <end position="289"/>
    </location>
</feature>
<feature type="transmembrane region" description="Helical" evidence="1">
    <location>
        <begin position="218"/>
        <end position="238"/>
    </location>
</feature>
<feature type="transmembrane region" description="Helical" evidence="1">
    <location>
        <begin position="108"/>
        <end position="129"/>
    </location>
</feature>
<evidence type="ECO:0000313" key="3">
    <source>
        <dbReference type="Proteomes" id="UP001138997"/>
    </source>
</evidence>
<keyword evidence="3" id="KW-1185">Reference proteome</keyword>
<feature type="transmembrane region" description="Helical" evidence="1">
    <location>
        <begin position="185"/>
        <end position="211"/>
    </location>
</feature>
<keyword evidence="1" id="KW-1133">Transmembrane helix</keyword>
<evidence type="ECO:0000313" key="2">
    <source>
        <dbReference type="EMBL" id="MCD5312517.1"/>
    </source>
</evidence>
<comment type="caution">
    <text evidence="2">The sequence shown here is derived from an EMBL/GenBank/DDBJ whole genome shotgun (WGS) entry which is preliminary data.</text>
</comment>
<keyword evidence="1" id="KW-0472">Membrane</keyword>
<evidence type="ECO:0000256" key="1">
    <source>
        <dbReference type="SAM" id="Phobius"/>
    </source>
</evidence>
<dbReference type="EMBL" id="JAJOMB010000008">
    <property type="protein sequence ID" value="MCD5312517.1"/>
    <property type="molecule type" value="Genomic_DNA"/>
</dbReference>
<dbReference type="Proteomes" id="UP001138997">
    <property type="component" value="Unassembled WGS sequence"/>
</dbReference>
<dbReference type="RefSeq" id="WP_231442824.1">
    <property type="nucleotide sequence ID" value="NZ_JAJOMB010000008.1"/>
</dbReference>
<keyword evidence="1" id="KW-0812">Transmembrane</keyword>